<dbReference type="GO" id="GO:0016787">
    <property type="term" value="F:hydrolase activity"/>
    <property type="evidence" value="ECO:0007669"/>
    <property type="project" value="UniProtKB-KW"/>
</dbReference>
<keyword evidence="1" id="KW-0378">Hydrolase</keyword>
<gene>
    <name evidence="3" type="ORF">METZ01_LOCUS36739</name>
</gene>
<dbReference type="AlphaFoldDB" id="A0A381QWT6"/>
<evidence type="ECO:0000313" key="3">
    <source>
        <dbReference type="EMBL" id="SUZ83885.1"/>
    </source>
</evidence>
<dbReference type="PANTHER" id="PTHR46118:SF4">
    <property type="entry name" value="PROTEIN ABHD11"/>
    <property type="match status" value="1"/>
</dbReference>
<dbReference type="InterPro" id="IPR000073">
    <property type="entry name" value="AB_hydrolase_1"/>
</dbReference>
<name>A0A381QWT6_9ZZZZ</name>
<evidence type="ECO:0000256" key="1">
    <source>
        <dbReference type="ARBA" id="ARBA00022801"/>
    </source>
</evidence>
<dbReference type="PANTHER" id="PTHR46118">
    <property type="entry name" value="PROTEIN ABHD11"/>
    <property type="match status" value="1"/>
</dbReference>
<feature type="domain" description="AB hydrolase-1" evidence="2">
    <location>
        <begin position="3"/>
        <end position="221"/>
    </location>
</feature>
<evidence type="ECO:0000259" key="2">
    <source>
        <dbReference type="Pfam" id="PF00561"/>
    </source>
</evidence>
<dbReference type="EMBL" id="UINC01001571">
    <property type="protein sequence ID" value="SUZ83885.1"/>
    <property type="molecule type" value="Genomic_DNA"/>
</dbReference>
<proteinExistence type="predicted"/>
<accession>A0A381QWT6</accession>
<dbReference type="SUPFAM" id="SSF53474">
    <property type="entry name" value="alpha/beta-Hydrolases"/>
    <property type="match status" value="1"/>
</dbReference>
<dbReference type="InterPro" id="IPR029058">
    <property type="entry name" value="AB_hydrolase_fold"/>
</dbReference>
<organism evidence="3">
    <name type="scientific">marine metagenome</name>
    <dbReference type="NCBI Taxonomy" id="408172"/>
    <lineage>
        <taxon>unclassified sequences</taxon>
        <taxon>metagenomes</taxon>
        <taxon>ecological metagenomes</taxon>
    </lineage>
</organism>
<reference evidence="3" key="1">
    <citation type="submission" date="2018-05" db="EMBL/GenBank/DDBJ databases">
        <authorList>
            <person name="Lanie J.A."/>
            <person name="Ng W.-L."/>
            <person name="Kazmierczak K.M."/>
            <person name="Andrzejewski T.M."/>
            <person name="Davidsen T.M."/>
            <person name="Wayne K.J."/>
            <person name="Tettelin H."/>
            <person name="Glass J.I."/>
            <person name="Rusch D."/>
            <person name="Podicherti R."/>
            <person name="Tsui H.-C.T."/>
            <person name="Winkler M.E."/>
        </authorList>
    </citation>
    <scope>NUCLEOTIDE SEQUENCE</scope>
</reference>
<dbReference type="Gene3D" id="3.40.50.1820">
    <property type="entry name" value="alpha/beta hydrolase"/>
    <property type="match status" value="1"/>
</dbReference>
<protein>
    <recommendedName>
        <fullName evidence="2">AB hydrolase-1 domain-containing protein</fullName>
    </recommendedName>
</protein>
<sequence length="234" mass="27146">MGDNWKTHAKKIAAEGFTVHLLDLRNHGRSFWDQDFSFDSMVEDIFNYLKFKNISKVDMLGHSMGGNLAIYISNKTPNILNKIVIVDIVPKKYKNVHQDILSALKSIDFNLIGSRREADDKLSSHISDERVRHFLLKNLYWKSEHKLGFRCNLDVLYDYSKNSITNKFENPISFKGPALFLHGKSSNYVNEKDYELINYHYSNASIIKVPNSGHWLHADNPDFFLEKTINFLNS</sequence>
<dbReference type="Pfam" id="PF00561">
    <property type="entry name" value="Abhydrolase_1"/>
    <property type="match status" value="1"/>
</dbReference>